<name>A0A327NG06_9BACT</name>
<keyword evidence="2" id="KW-1185">Reference proteome</keyword>
<evidence type="ECO:0000313" key="2">
    <source>
        <dbReference type="Proteomes" id="UP000249016"/>
    </source>
</evidence>
<gene>
    <name evidence="1" type="ORF">HMF3257_08120</name>
</gene>
<reference evidence="1 2" key="1">
    <citation type="submission" date="2018-06" db="EMBL/GenBank/DDBJ databases">
        <title>Spirosoma sp. HMF3257 Genome sequencing and assembly.</title>
        <authorList>
            <person name="Kang H."/>
            <person name="Cha I."/>
            <person name="Kim H."/>
            <person name="Kang J."/>
            <person name="Joh K."/>
        </authorList>
    </citation>
    <scope>NUCLEOTIDE SEQUENCE [LARGE SCALE GENOMIC DNA]</scope>
    <source>
        <strain evidence="1 2">HMF3257</strain>
    </source>
</reference>
<dbReference type="RefSeq" id="WP_111341295.1">
    <property type="nucleotide sequence ID" value="NZ_QLII01000001.1"/>
</dbReference>
<proteinExistence type="predicted"/>
<dbReference type="EMBL" id="QLII01000001">
    <property type="protein sequence ID" value="RAI74290.1"/>
    <property type="molecule type" value="Genomic_DNA"/>
</dbReference>
<organism evidence="1 2">
    <name type="scientific">Spirosoma telluris</name>
    <dbReference type="NCBI Taxonomy" id="2183553"/>
    <lineage>
        <taxon>Bacteria</taxon>
        <taxon>Pseudomonadati</taxon>
        <taxon>Bacteroidota</taxon>
        <taxon>Cytophagia</taxon>
        <taxon>Cytophagales</taxon>
        <taxon>Cytophagaceae</taxon>
        <taxon>Spirosoma</taxon>
    </lineage>
</organism>
<evidence type="ECO:0008006" key="3">
    <source>
        <dbReference type="Google" id="ProtNLM"/>
    </source>
</evidence>
<accession>A0A327NG06</accession>
<evidence type="ECO:0000313" key="1">
    <source>
        <dbReference type="EMBL" id="RAI74290.1"/>
    </source>
</evidence>
<dbReference type="Proteomes" id="UP000249016">
    <property type="component" value="Unassembled WGS sequence"/>
</dbReference>
<dbReference type="AlphaFoldDB" id="A0A327NG06"/>
<dbReference type="OrthoDB" id="927026at2"/>
<sequence>MKKKHILQMLLAMLAGASLGYGGVRLMQNAIPMAVLKNMLHAGSGWEETAKVAGIFVSMWAALLVHELGHLLTGLALHFRFHILVVGRWAFAETPTLIVCNGI</sequence>
<comment type="caution">
    <text evidence="1">The sequence shown here is derived from an EMBL/GenBank/DDBJ whole genome shotgun (WGS) entry which is preliminary data.</text>
</comment>
<protein>
    <recommendedName>
        <fullName evidence="3">M50 family metallopeptidase</fullName>
    </recommendedName>
</protein>